<dbReference type="Proteomes" id="UP000254259">
    <property type="component" value="Chromosome CBM2636"/>
</dbReference>
<accession>A0A9Q7UWV4</accession>
<feature type="region of interest" description="Disordered" evidence="1">
    <location>
        <begin position="33"/>
        <end position="52"/>
    </location>
</feature>
<evidence type="ECO:0000256" key="1">
    <source>
        <dbReference type="SAM" id="MobiDB-lite"/>
    </source>
</evidence>
<protein>
    <recommendedName>
        <fullName evidence="5">Lipoprotein</fullName>
    </recommendedName>
</protein>
<keyword evidence="2" id="KW-1133">Transmembrane helix</keyword>
<feature type="transmembrane region" description="Helical" evidence="2">
    <location>
        <begin position="6"/>
        <end position="24"/>
    </location>
</feature>
<keyword evidence="2" id="KW-0472">Membrane</keyword>
<dbReference type="AntiFam" id="ANF00020">
    <property type="entry name" value="tRNA translation"/>
</dbReference>
<dbReference type="PROSITE" id="PS51257">
    <property type="entry name" value="PROKAR_LIPOPROTEIN"/>
    <property type="match status" value="1"/>
</dbReference>
<evidence type="ECO:0000313" key="3">
    <source>
        <dbReference type="EMBL" id="SPD66102.1"/>
    </source>
</evidence>
<sequence length="104" mass="11703">MSYTRLGLSCFFTGVAGCCLAFWWRGLDSNQRRRKPTDLQSAPFSHSGTSPQRTIDYGLPRRSCQALSVADAVLAWNREGVPAWRLALPDRSHKRSLDFCVLTL</sequence>
<proteinExistence type="predicted"/>
<evidence type="ECO:0000313" key="4">
    <source>
        <dbReference type="Proteomes" id="UP000254259"/>
    </source>
</evidence>
<dbReference type="EMBL" id="LT984813">
    <property type="protein sequence ID" value="SPD66102.1"/>
    <property type="molecule type" value="Genomic_DNA"/>
</dbReference>
<feature type="compositionally biased region" description="Polar residues" evidence="1">
    <location>
        <begin position="38"/>
        <end position="52"/>
    </location>
</feature>
<dbReference type="AlphaFoldDB" id="A0A9Q7UWV4"/>
<keyword evidence="2" id="KW-0812">Transmembrane</keyword>
<evidence type="ECO:0008006" key="5">
    <source>
        <dbReference type="Google" id="ProtNLM"/>
    </source>
</evidence>
<name>A0A9Q7UWV4_9BURK</name>
<gene>
    <name evidence="3" type="ORF">CBM2636_20628</name>
</gene>
<organism evidence="3 4">
    <name type="scientific">Cupriavidus taiwanensis</name>
    <dbReference type="NCBI Taxonomy" id="164546"/>
    <lineage>
        <taxon>Bacteria</taxon>
        <taxon>Pseudomonadati</taxon>
        <taxon>Pseudomonadota</taxon>
        <taxon>Betaproteobacteria</taxon>
        <taxon>Burkholderiales</taxon>
        <taxon>Burkholderiaceae</taxon>
        <taxon>Cupriavidus</taxon>
    </lineage>
</organism>
<reference evidence="3 4" key="1">
    <citation type="submission" date="2018-01" db="EMBL/GenBank/DDBJ databases">
        <authorList>
            <person name="Clerissi C."/>
        </authorList>
    </citation>
    <scope>NUCLEOTIDE SEQUENCE [LARGE SCALE GENOMIC DNA]</scope>
    <source>
        <strain evidence="3">Cupriavidus taiwanensis SWF 66322</strain>
    </source>
</reference>
<evidence type="ECO:0000256" key="2">
    <source>
        <dbReference type="SAM" id="Phobius"/>
    </source>
</evidence>